<gene>
    <name evidence="1" type="ORF">L9F63_009851</name>
</gene>
<protein>
    <submittedName>
        <fullName evidence="1">Uncharacterized protein</fullName>
    </submittedName>
</protein>
<organism evidence="1 2">
    <name type="scientific">Diploptera punctata</name>
    <name type="common">Pacific beetle cockroach</name>
    <dbReference type="NCBI Taxonomy" id="6984"/>
    <lineage>
        <taxon>Eukaryota</taxon>
        <taxon>Metazoa</taxon>
        <taxon>Ecdysozoa</taxon>
        <taxon>Arthropoda</taxon>
        <taxon>Hexapoda</taxon>
        <taxon>Insecta</taxon>
        <taxon>Pterygota</taxon>
        <taxon>Neoptera</taxon>
        <taxon>Polyneoptera</taxon>
        <taxon>Dictyoptera</taxon>
        <taxon>Blattodea</taxon>
        <taxon>Blaberoidea</taxon>
        <taxon>Blaberidae</taxon>
        <taxon>Diplopterinae</taxon>
        <taxon>Diploptera</taxon>
    </lineage>
</organism>
<dbReference type="EMBL" id="JASPKZ010000467">
    <property type="protein sequence ID" value="KAJ9599811.1"/>
    <property type="molecule type" value="Genomic_DNA"/>
</dbReference>
<proteinExistence type="predicted"/>
<dbReference type="AlphaFoldDB" id="A0AAD8AIU0"/>
<accession>A0AAD8AIU0</accession>
<feature type="non-terminal residue" evidence="1">
    <location>
        <position position="1"/>
    </location>
</feature>
<evidence type="ECO:0000313" key="1">
    <source>
        <dbReference type="EMBL" id="KAJ9599811.1"/>
    </source>
</evidence>
<name>A0AAD8AIU0_DIPPU</name>
<comment type="caution">
    <text evidence="1">The sequence shown here is derived from an EMBL/GenBank/DDBJ whole genome shotgun (WGS) entry which is preliminary data.</text>
</comment>
<keyword evidence="2" id="KW-1185">Reference proteome</keyword>
<evidence type="ECO:0000313" key="2">
    <source>
        <dbReference type="Proteomes" id="UP001233999"/>
    </source>
</evidence>
<dbReference type="Proteomes" id="UP001233999">
    <property type="component" value="Unassembled WGS sequence"/>
</dbReference>
<reference evidence="1" key="2">
    <citation type="submission" date="2023-05" db="EMBL/GenBank/DDBJ databases">
        <authorList>
            <person name="Fouks B."/>
        </authorList>
    </citation>
    <scope>NUCLEOTIDE SEQUENCE</scope>
    <source>
        <strain evidence="1">Stay&amp;Tobe</strain>
        <tissue evidence="1">Testes</tissue>
    </source>
</reference>
<feature type="non-terminal residue" evidence="1">
    <location>
        <position position="63"/>
    </location>
</feature>
<reference evidence="1" key="1">
    <citation type="journal article" date="2023" name="IScience">
        <title>Live-bearing cockroach genome reveals convergent evolutionary mechanisms linked to viviparity in insects and beyond.</title>
        <authorList>
            <person name="Fouks B."/>
            <person name="Harrison M.C."/>
            <person name="Mikhailova A.A."/>
            <person name="Marchal E."/>
            <person name="English S."/>
            <person name="Carruthers M."/>
            <person name="Jennings E.C."/>
            <person name="Chiamaka E.L."/>
            <person name="Frigard R.A."/>
            <person name="Pippel M."/>
            <person name="Attardo G.M."/>
            <person name="Benoit J.B."/>
            <person name="Bornberg-Bauer E."/>
            <person name="Tobe S.S."/>
        </authorList>
    </citation>
    <scope>NUCLEOTIDE SEQUENCE</scope>
    <source>
        <strain evidence="1">Stay&amp;Tobe</strain>
    </source>
</reference>
<sequence length="63" mass="7201">KPNLSKISEAKLIYARPGQQIVLQRRIENITNTEKKSGSARELRIIPVYTWLQEGYGQVCNVT</sequence>